<dbReference type="GO" id="GO:0008932">
    <property type="term" value="F:lytic endotransglycosylase activity"/>
    <property type="evidence" value="ECO:0007669"/>
    <property type="project" value="UniProtKB-UniRule"/>
</dbReference>
<dbReference type="Proteomes" id="UP001152173">
    <property type="component" value="Unassembled WGS sequence"/>
</dbReference>
<proteinExistence type="inferred from homology"/>
<dbReference type="HAMAP" id="MF_02065">
    <property type="entry name" value="MltG"/>
    <property type="match status" value="1"/>
</dbReference>
<keyword evidence="5 7" id="KW-0456">Lyase</keyword>
<evidence type="ECO:0000313" key="8">
    <source>
        <dbReference type="EMBL" id="MCZ8536113.1"/>
    </source>
</evidence>
<dbReference type="GO" id="GO:0009252">
    <property type="term" value="P:peptidoglycan biosynthetic process"/>
    <property type="evidence" value="ECO:0007669"/>
    <property type="project" value="UniProtKB-UniRule"/>
</dbReference>
<keyword evidence="2 7" id="KW-0812">Transmembrane</keyword>
<comment type="function">
    <text evidence="7">Functions as a peptidoglycan terminase that cleaves nascent peptidoglycan strands endolytically to terminate their elongation.</text>
</comment>
<dbReference type="EMBL" id="JAMKBJ010000002">
    <property type="protein sequence ID" value="MCZ8536113.1"/>
    <property type="molecule type" value="Genomic_DNA"/>
</dbReference>
<dbReference type="GO" id="GO:0005886">
    <property type="term" value="C:plasma membrane"/>
    <property type="evidence" value="ECO:0007669"/>
    <property type="project" value="UniProtKB-UniRule"/>
</dbReference>
<dbReference type="AlphaFoldDB" id="A0A9X3LDY9"/>
<dbReference type="NCBIfam" id="TIGR00247">
    <property type="entry name" value="endolytic transglycosylase MltG"/>
    <property type="match status" value="1"/>
</dbReference>
<dbReference type="InterPro" id="IPR003770">
    <property type="entry name" value="MLTG-like"/>
</dbReference>
<gene>
    <name evidence="7 8" type="primary">mltG</name>
    <name evidence="8" type="ORF">M9R32_02755</name>
</gene>
<evidence type="ECO:0000256" key="1">
    <source>
        <dbReference type="ARBA" id="ARBA00022475"/>
    </source>
</evidence>
<comment type="caution">
    <text evidence="8">The sequence shown here is derived from an EMBL/GenBank/DDBJ whole genome shotgun (WGS) entry which is preliminary data.</text>
</comment>
<dbReference type="Pfam" id="PF02618">
    <property type="entry name" value="YceG"/>
    <property type="match status" value="1"/>
</dbReference>
<dbReference type="PANTHER" id="PTHR30518">
    <property type="entry name" value="ENDOLYTIC MUREIN TRANSGLYCOSYLASE"/>
    <property type="match status" value="1"/>
</dbReference>
<keyword evidence="6 7" id="KW-0961">Cell wall biogenesis/degradation</keyword>
<evidence type="ECO:0000256" key="7">
    <source>
        <dbReference type="HAMAP-Rule" id="MF_02065"/>
    </source>
</evidence>
<evidence type="ECO:0000256" key="5">
    <source>
        <dbReference type="ARBA" id="ARBA00023239"/>
    </source>
</evidence>
<keyword evidence="3 7" id="KW-1133">Transmembrane helix</keyword>
<dbReference type="RefSeq" id="WP_269925222.1">
    <property type="nucleotide sequence ID" value="NZ_JAMKBJ010000002.1"/>
</dbReference>
<feature type="site" description="Important for catalytic activity" evidence="7">
    <location>
        <position position="259"/>
    </location>
</feature>
<comment type="catalytic activity">
    <reaction evidence="7">
        <text>a peptidoglycan chain = a peptidoglycan chain with N-acetyl-1,6-anhydromuramyl-[peptide] at the reducing end + a peptidoglycan chain with N-acetylglucosamine at the non-reducing end.</text>
        <dbReference type="EC" id="4.2.2.29"/>
    </reaction>
</comment>
<name>A0A9X3LDY9_9BACL</name>
<sequence>MENETKKDIMFKRMKEKKKEVKIVRRIVLAIVLIVLIGGGITAYSGYKYVKSALQPVDEKSEEIIPVKVEIGSNLDSIAALLEKNEIIKDARIFKYYAKFNNESDFQAGDYGLTKSMTFDELIESLKSGKVYREPIFSMTIPEGRTLEEIAARVEEKTSYTSKEFLDLVTNPDFIDQMIAKYPNILTEDIKGPDLRHALEGYLFPATYAYYEENPSLESIVDQMLSKTANTMAQYTDQLAEEQKSVHWLLTFASLLEEEATADTDREMIASVFNNRMEKKMPLQTDPTVLYALGEHKDRVLYDDLEIDHPYNTYKIQGLPPGPISNPGTQSIEAVLNAPESENFYFLADKEGVNHFSKTYDEHLAKIEQYLR</sequence>
<protein>
    <recommendedName>
        <fullName evidence="7">Endolytic murein transglycosylase</fullName>
        <ecNumber evidence="7">4.2.2.29</ecNumber>
    </recommendedName>
    <alternativeName>
        <fullName evidence="7">Peptidoglycan lytic transglycosylase</fullName>
    </alternativeName>
    <alternativeName>
        <fullName evidence="7">Peptidoglycan polymerization terminase</fullName>
    </alternativeName>
</protein>
<accession>A0A9X3LDY9</accession>
<keyword evidence="9" id="KW-1185">Reference proteome</keyword>
<evidence type="ECO:0000313" key="9">
    <source>
        <dbReference type="Proteomes" id="UP001152173"/>
    </source>
</evidence>
<comment type="similarity">
    <text evidence="7">Belongs to the transglycosylase MltG family.</text>
</comment>
<reference evidence="8" key="1">
    <citation type="submission" date="2022-05" db="EMBL/GenBank/DDBJ databases">
        <authorList>
            <person name="Colautti A."/>
            <person name="Iacumin L."/>
        </authorList>
    </citation>
    <scope>NUCLEOTIDE SEQUENCE</scope>
    <source>
        <strain evidence="8">SK 55</strain>
    </source>
</reference>
<dbReference type="GO" id="GO:0071555">
    <property type="term" value="P:cell wall organization"/>
    <property type="evidence" value="ECO:0007669"/>
    <property type="project" value="UniProtKB-KW"/>
</dbReference>
<evidence type="ECO:0000256" key="4">
    <source>
        <dbReference type="ARBA" id="ARBA00023136"/>
    </source>
</evidence>
<dbReference type="PANTHER" id="PTHR30518:SF2">
    <property type="entry name" value="ENDOLYTIC MUREIN TRANSGLYCOSYLASE"/>
    <property type="match status" value="1"/>
</dbReference>
<evidence type="ECO:0000256" key="6">
    <source>
        <dbReference type="ARBA" id="ARBA00023316"/>
    </source>
</evidence>
<evidence type="ECO:0000256" key="3">
    <source>
        <dbReference type="ARBA" id="ARBA00022989"/>
    </source>
</evidence>
<keyword evidence="4 7" id="KW-0472">Membrane</keyword>
<evidence type="ECO:0000256" key="2">
    <source>
        <dbReference type="ARBA" id="ARBA00022692"/>
    </source>
</evidence>
<organism evidence="8 9">
    <name type="scientific">Paenisporosarcina quisquiliarum</name>
    <dbReference type="NCBI Taxonomy" id="365346"/>
    <lineage>
        <taxon>Bacteria</taxon>
        <taxon>Bacillati</taxon>
        <taxon>Bacillota</taxon>
        <taxon>Bacilli</taxon>
        <taxon>Bacillales</taxon>
        <taxon>Caryophanaceae</taxon>
        <taxon>Paenisporosarcina</taxon>
    </lineage>
</organism>
<dbReference type="Gene3D" id="3.30.160.60">
    <property type="entry name" value="Classic Zinc Finger"/>
    <property type="match status" value="1"/>
</dbReference>
<dbReference type="CDD" id="cd08010">
    <property type="entry name" value="MltG_like"/>
    <property type="match status" value="1"/>
</dbReference>
<dbReference type="EC" id="4.2.2.29" evidence="7"/>
<keyword evidence="1 7" id="KW-1003">Cell membrane</keyword>
<dbReference type="Gene3D" id="3.30.1490.480">
    <property type="entry name" value="Endolytic murein transglycosylase"/>
    <property type="match status" value="1"/>
</dbReference>